<reference evidence="5" key="1">
    <citation type="submission" date="2023-07" db="EMBL/GenBank/DDBJ databases">
        <title>Sorghum-associated microbial communities from plants grown in Nebraska, USA.</title>
        <authorList>
            <person name="Schachtman D."/>
        </authorList>
    </citation>
    <scope>NUCLEOTIDE SEQUENCE</scope>
    <source>
        <strain evidence="5">DS3754</strain>
    </source>
</reference>
<evidence type="ECO:0000256" key="3">
    <source>
        <dbReference type="RuleBase" id="RU367036"/>
    </source>
</evidence>
<dbReference type="EMBL" id="JAUSRD010000002">
    <property type="protein sequence ID" value="MDP9891845.1"/>
    <property type="molecule type" value="Genomic_DNA"/>
</dbReference>
<dbReference type="PANTHER" id="PTHR12510:SF4">
    <property type="entry name" value="GAMMA-GLUTAMYLAMINECYCLOTRANSFERASE"/>
    <property type="match status" value="1"/>
</dbReference>
<comment type="caution">
    <text evidence="5">The sequence shown here is derived from an EMBL/GenBank/DDBJ whole genome shotgun (WGS) entry which is preliminary data.</text>
</comment>
<dbReference type="InterPro" id="IPR013024">
    <property type="entry name" value="GGCT-like"/>
</dbReference>
<dbReference type="InterPro" id="IPR039126">
    <property type="entry name" value="GGACT"/>
</dbReference>
<dbReference type="InterPro" id="IPR036568">
    <property type="entry name" value="GGCT-like_sf"/>
</dbReference>
<keyword evidence="5" id="KW-0012">Acyltransferase</keyword>
<keyword evidence="5" id="KW-0808">Transferase</keyword>
<feature type="domain" description="Gamma-glutamylcyclotransferase AIG2-like" evidence="4">
    <location>
        <begin position="9"/>
        <end position="117"/>
    </location>
</feature>
<dbReference type="SUPFAM" id="SSF110857">
    <property type="entry name" value="Gamma-glutamyl cyclotransferase-like"/>
    <property type="match status" value="1"/>
</dbReference>
<accession>A0AAW8CXX4</accession>
<dbReference type="GO" id="GO:0061929">
    <property type="term" value="F:gamma-glutamylaminecyclotransferase activity"/>
    <property type="evidence" value="ECO:0007669"/>
    <property type="project" value="InterPro"/>
</dbReference>
<dbReference type="CDD" id="cd06661">
    <property type="entry name" value="GGCT_like"/>
    <property type="match status" value="1"/>
</dbReference>
<dbReference type="RefSeq" id="WP_307600231.1">
    <property type="nucleotide sequence ID" value="NZ_JAUSRD010000002.1"/>
</dbReference>
<feature type="active site" description="Proton acceptor" evidence="2">
    <location>
        <position position="82"/>
    </location>
</feature>
<evidence type="ECO:0000259" key="4">
    <source>
        <dbReference type="Pfam" id="PF06094"/>
    </source>
</evidence>
<dbReference type="GO" id="GO:0005829">
    <property type="term" value="C:cytosol"/>
    <property type="evidence" value="ECO:0007669"/>
    <property type="project" value="TreeGrafter"/>
</dbReference>
<dbReference type="Gene3D" id="3.10.490.10">
    <property type="entry name" value="Gamma-glutamyl cyclotransferase-like"/>
    <property type="match status" value="1"/>
</dbReference>
<comment type="similarity">
    <text evidence="1 3">Belongs to the gamma-glutamylcyclotransferase family.</text>
</comment>
<organism evidence="5 6">
    <name type="scientific">Variovorax boronicumulans</name>
    <dbReference type="NCBI Taxonomy" id="436515"/>
    <lineage>
        <taxon>Bacteria</taxon>
        <taxon>Pseudomonadati</taxon>
        <taxon>Pseudomonadota</taxon>
        <taxon>Betaproteobacteria</taxon>
        <taxon>Burkholderiales</taxon>
        <taxon>Comamonadaceae</taxon>
        <taxon>Variovorax</taxon>
    </lineage>
</organism>
<dbReference type="Pfam" id="PF06094">
    <property type="entry name" value="GGACT"/>
    <property type="match status" value="1"/>
</dbReference>
<dbReference type="AlphaFoldDB" id="A0AAW8CXX4"/>
<sequence>MASTTGNLVFVFGTLKEGFPNFSRNSGVRVPGTYATALAFPFHLVGERFSPWMMDSPGLGHHVRGQLFDIDAAGLREMDLLERVGEPDGYVRRRISIQRVDDLAACEVEAFVYLKPPQLLKPSEVRLGPLQEYTEAHSTLYRSRSGAQKS</sequence>
<name>A0AAW8CXX4_9BURK</name>
<dbReference type="PANTHER" id="PTHR12510">
    <property type="entry name" value="TROPONIN C-AKIN-1 PROTEIN"/>
    <property type="match status" value="1"/>
</dbReference>
<dbReference type="Proteomes" id="UP001242045">
    <property type="component" value="Unassembled WGS sequence"/>
</dbReference>
<evidence type="ECO:0000256" key="1">
    <source>
        <dbReference type="ARBA" id="ARBA00008861"/>
    </source>
</evidence>
<dbReference type="GO" id="GO:0016746">
    <property type="term" value="F:acyltransferase activity"/>
    <property type="evidence" value="ECO:0007669"/>
    <property type="project" value="UniProtKB-KW"/>
</dbReference>
<evidence type="ECO:0000256" key="2">
    <source>
        <dbReference type="PIRSR" id="PIRSR639126-1"/>
    </source>
</evidence>
<proteinExistence type="inferred from homology"/>
<gene>
    <name evidence="5" type="ORF">J2W31_000948</name>
</gene>
<dbReference type="InterPro" id="IPR009288">
    <property type="entry name" value="AIG2-like_dom"/>
</dbReference>
<protein>
    <recommendedName>
        <fullName evidence="3">Gamma-glutamylcyclotransferase family protein</fullName>
    </recommendedName>
</protein>
<evidence type="ECO:0000313" key="6">
    <source>
        <dbReference type="Proteomes" id="UP001242045"/>
    </source>
</evidence>
<evidence type="ECO:0000313" key="5">
    <source>
        <dbReference type="EMBL" id="MDP9891845.1"/>
    </source>
</evidence>